<keyword evidence="3" id="KW-0010">Activator</keyword>
<evidence type="ECO:0000313" key="6">
    <source>
        <dbReference type="EMBL" id="EGG28605.1"/>
    </source>
</evidence>
<comment type="caution">
    <text evidence="6">The sequence shown here is derived from an EMBL/GenBank/DDBJ whole genome shotgun (WGS) entry which is preliminary data.</text>
</comment>
<dbReference type="Gene3D" id="1.10.10.60">
    <property type="entry name" value="Homeodomain-like"/>
    <property type="match status" value="2"/>
</dbReference>
<dbReference type="InterPro" id="IPR018060">
    <property type="entry name" value="HTH_AraC"/>
</dbReference>
<proteinExistence type="predicted"/>
<keyword evidence="2" id="KW-0238">DNA-binding</keyword>
<accession>F3L518</accession>
<dbReference type="PROSITE" id="PS00041">
    <property type="entry name" value="HTH_ARAC_FAMILY_1"/>
    <property type="match status" value="1"/>
</dbReference>
<dbReference type="SUPFAM" id="SSF46689">
    <property type="entry name" value="Homeodomain-like"/>
    <property type="match status" value="2"/>
</dbReference>
<evidence type="ECO:0000256" key="4">
    <source>
        <dbReference type="ARBA" id="ARBA00023163"/>
    </source>
</evidence>
<dbReference type="CDD" id="cd06986">
    <property type="entry name" value="cupin_MmsR-like_N"/>
    <property type="match status" value="1"/>
</dbReference>
<evidence type="ECO:0000313" key="7">
    <source>
        <dbReference type="Proteomes" id="UP000005615"/>
    </source>
</evidence>
<dbReference type="SUPFAM" id="SSF51215">
    <property type="entry name" value="Regulatory protein AraC"/>
    <property type="match status" value="1"/>
</dbReference>
<dbReference type="InterPro" id="IPR018062">
    <property type="entry name" value="HTH_AraC-typ_CS"/>
</dbReference>
<dbReference type="Pfam" id="PF02311">
    <property type="entry name" value="AraC_binding"/>
    <property type="match status" value="1"/>
</dbReference>
<protein>
    <submittedName>
        <fullName evidence="6">Transcriptional regulator, AraC family protein</fullName>
    </submittedName>
</protein>
<dbReference type="InterPro" id="IPR020449">
    <property type="entry name" value="Tscrpt_reg_AraC-type_HTH"/>
</dbReference>
<dbReference type="PRINTS" id="PR00032">
    <property type="entry name" value="HTHARAC"/>
</dbReference>
<dbReference type="InterPro" id="IPR037923">
    <property type="entry name" value="HTH-like"/>
</dbReference>
<organism evidence="6 7">
    <name type="scientific">Aequoribacter fuscus</name>
    <dbReference type="NCBI Taxonomy" id="2518989"/>
    <lineage>
        <taxon>Bacteria</taxon>
        <taxon>Pseudomonadati</taxon>
        <taxon>Pseudomonadota</taxon>
        <taxon>Gammaproteobacteria</taxon>
        <taxon>Cellvibrionales</taxon>
        <taxon>Halieaceae</taxon>
        <taxon>Aequoribacter</taxon>
    </lineage>
</organism>
<sequence>MLERMQAHALSEDLYPTALGYYPRAKGHRMQRAIHDDYLIIYCVDGRGKLTTKQNQHDIEAGDIIVLPKGQAHSYRALRNTPWTIFWVHYLGNKAQDFTDYLLQHADYRVTHVGNHPQLRSAFQGLLDVARTGYDLSAFLTLANRLKLLLTELGQTRYQQVAPKGLDLEATQQLMREHLNSHISLDELAQATFLSKFHFSNRYKRLTGYPPIQHFLNMKMEYACELLDASTLSVKAIAAALGYNDPLYFSRLFKRTIGVSPLTYRKSTQG</sequence>
<dbReference type="GO" id="GO:0043565">
    <property type="term" value="F:sequence-specific DNA binding"/>
    <property type="evidence" value="ECO:0007669"/>
    <property type="project" value="InterPro"/>
</dbReference>
<dbReference type="InterPro" id="IPR003313">
    <property type="entry name" value="AraC-bd"/>
</dbReference>
<keyword evidence="7" id="KW-1185">Reference proteome</keyword>
<gene>
    <name evidence="6" type="ORF">IMCC3088_2797</name>
</gene>
<evidence type="ECO:0000256" key="1">
    <source>
        <dbReference type="ARBA" id="ARBA00023015"/>
    </source>
</evidence>
<dbReference type="PANTHER" id="PTHR43280">
    <property type="entry name" value="ARAC-FAMILY TRANSCRIPTIONAL REGULATOR"/>
    <property type="match status" value="1"/>
</dbReference>
<evidence type="ECO:0000259" key="5">
    <source>
        <dbReference type="PROSITE" id="PS01124"/>
    </source>
</evidence>
<dbReference type="EMBL" id="AEIG01000093">
    <property type="protein sequence ID" value="EGG28605.1"/>
    <property type="molecule type" value="Genomic_DNA"/>
</dbReference>
<dbReference type="SMART" id="SM00342">
    <property type="entry name" value="HTH_ARAC"/>
    <property type="match status" value="1"/>
</dbReference>
<dbReference type="InterPro" id="IPR009057">
    <property type="entry name" value="Homeodomain-like_sf"/>
</dbReference>
<dbReference type="PANTHER" id="PTHR43280:SF30">
    <property type="entry name" value="MMSAB OPERON REGULATORY PROTEIN"/>
    <property type="match status" value="1"/>
</dbReference>
<dbReference type="Gene3D" id="2.60.120.280">
    <property type="entry name" value="Regulatory protein AraC"/>
    <property type="match status" value="1"/>
</dbReference>
<dbReference type="Proteomes" id="UP000005615">
    <property type="component" value="Unassembled WGS sequence"/>
</dbReference>
<evidence type="ECO:0000256" key="3">
    <source>
        <dbReference type="ARBA" id="ARBA00023159"/>
    </source>
</evidence>
<name>F3L518_9GAMM</name>
<keyword evidence="1" id="KW-0805">Transcription regulation</keyword>
<evidence type="ECO:0000256" key="2">
    <source>
        <dbReference type="ARBA" id="ARBA00023125"/>
    </source>
</evidence>
<dbReference type="GO" id="GO:0003700">
    <property type="term" value="F:DNA-binding transcription factor activity"/>
    <property type="evidence" value="ECO:0007669"/>
    <property type="project" value="InterPro"/>
</dbReference>
<dbReference type="PROSITE" id="PS01124">
    <property type="entry name" value="HTH_ARAC_FAMILY_2"/>
    <property type="match status" value="1"/>
</dbReference>
<dbReference type="Pfam" id="PF12833">
    <property type="entry name" value="HTH_18"/>
    <property type="match status" value="1"/>
</dbReference>
<dbReference type="eggNOG" id="COG2207">
    <property type="taxonomic scope" value="Bacteria"/>
</dbReference>
<dbReference type="AlphaFoldDB" id="F3L518"/>
<dbReference type="STRING" id="2518989.IMCC3088_2797"/>
<keyword evidence="4" id="KW-0804">Transcription</keyword>
<reference evidence="6 7" key="1">
    <citation type="journal article" date="2011" name="J. Bacteriol.">
        <title>Genome sequence of strain IMCC3088, a proteorhodopsin-containing marine bacterium belonging to the OM60/NOR5 clade.</title>
        <authorList>
            <person name="Jang Y."/>
            <person name="Oh H.M."/>
            <person name="Kang I."/>
            <person name="Lee K."/>
            <person name="Yang S.J."/>
            <person name="Cho J.C."/>
        </authorList>
    </citation>
    <scope>NUCLEOTIDE SEQUENCE [LARGE SCALE GENOMIC DNA]</scope>
    <source>
        <strain evidence="6 7">IMCC3088</strain>
    </source>
</reference>
<feature type="domain" description="HTH araC/xylS-type" evidence="5">
    <location>
        <begin position="169"/>
        <end position="267"/>
    </location>
</feature>